<name>A0A8J2XWG9_9BACT</name>
<dbReference type="EMBL" id="BMJC01000007">
    <property type="protein sequence ID" value="GGB23720.1"/>
    <property type="molecule type" value="Genomic_DNA"/>
</dbReference>
<dbReference type="GO" id="GO:0009279">
    <property type="term" value="C:cell outer membrane"/>
    <property type="evidence" value="ECO:0007669"/>
    <property type="project" value="UniProtKB-SubCell"/>
</dbReference>
<comment type="similarity">
    <text evidence="7">Belongs to the TonB-dependent receptor family.</text>
</comment>
<dbReference type="NCBIfam" id="TIGR04057">
    <property type="entry name" value="SusC_RagA_signa"/>
    <property type="match status" value="1"/>
</dbReference>
<dbReference type="Gene3D" id="2.60.40.1120">
    <property type="entry name" value="Carboxypeptidase-like, regulatory domain"/>
    <property type="match status" value="1"/>
</dbReference>
<proteinExistence type="inferred from homology"/>
<evidence type="ECO:0000256" key="2">
    <source>
        <dbReference type="ARBA" id="ARBA00022448"/>
    </source>
</evidence>
<dbReference type="PROSITE" id="PS52016">
    <property type="entry name" value="TONB_DEPENDENT_REC_3"/>
    <property type="match status" value="1"/>
</dbReference>
<keyword evidence="11" id="KW-1185">Reference proteome</keyword>
<keyword evidence="5 7" id="KW-0472">Membrane</keyword>
<evidence type="ECO:0000313" key="11">
    <source>
        <dbReference type="Proteomes" id="UP000607559"/>
    </source>
</evidence>
<evidence type="ECO:0000256" key="4">
    <source>
        <dbReference type="ARBA" id="ARBA00022692"/>
    </source>
</evidence>
<evidence type="ECO:0000256" key="5">
    <source>
        <dbReference type="ARBA" id="ARBA00023136"/>
    </source>
</evidence>
<sequence length="1157" mass="126887">MTPNSNGMPHARAIAGYDPLEALKAAKLATRERHDFKGLLRVVKLTALFLFVGLLQLSAGSSGQRLSIAVKNTTLDKLFSEIEKKTSYVFFYDATLLQHTRPVTVDMKDATIEEVLAYSLKGQGLAFSIQDRTIFVKREQAKTAGVGTAEGGGATPGVKGEVRSEEGLPLAGATVYIKKLKISGMTDAKGEFELKNVPDGEYEVEISYVGFEGYKTMVSVTNHVGTVTAKLKQSMSKLDETVVKGYYNTTNRLNTGSVFTVKAEDIEKQPVTDPLMALEGRVPGLYIAQTSGIPGSYGTVLLRGQNFIFTRSQTPLNLNSPLYIVDGVPFSSTSLTSNGIGGGALGSPSNGPNPQFGMSPFNNLNPADIESIEVLKDADATAIYGSRGANGVVLITTKKGKAGSTRVDVNVYSGAGKVAREMQLLNTQQYLAMRHQAFYNDSLSSPSSDITPGPNDYDLNGIWDTTRYTDWQKVFIGGTAQLTSANLNISGGNLNTQFLIGGNYTKQTTVYPGDFSDQKASVHININHASIDQKFHLLFSGQYMNDNSMLPSTDFATDITMAPDAPALYNADGSINWQGGTWYNPLASILMTSGAVTHNLLGNLNLSYELLPGLKIKSSLGYTRMQMDQTQLIPSAAFYGPPDPNNRFNFFATTSVGTWVLEPEIDYSKKLGQGKLDILIGTTFQENVQNTLGQYAYGFSSDALISDIAAASNVATINATNSDYRYNALFGRAGYNWRDKYLINITARRDGSTRFGPQNQFGNFGSAGVGWIFSKENFAEKLLPVLSFGKLRISYGVTGNDQINDYQYFSTYAPYSRSSYQGVIGLYPQRIANPYFGWERVNKLEAGIELGFLKDRVLLSGDYYRNRSNNQLVLAPLPSIDGFSSIQSNLPALVQNSGAEVEINTVNIKTKNFTWTTAFNLTIPRNKLVSFPGLASNSTYKNAYEIGKSLFIQHQYHYTGVDPQTGLFTFQDVNKDGVINSLDLQFLKQVAQEYYGGFGNTFIYKEFQLTIFFQYVRQTGFNYFADANPTGIFNGGSSNVPVFMVNNWKRPGDVSNIEQFTQGGGSGAAATAWYNIQTSDYAIGDASFIRLKNLSLSWSLPEQWRRKMHLQNARIYVQGQNLLTITKYRGQDPESPTNQGLTLPPLRMITGGVQLTL</sequence>
<keyword evidence="6 7" id="KW-0998">Cell outer membrane</keyword>
<dbReference type="InterPro" id="IPR039426">
    <property type="entry name" value="TonB-dep_rcpt-like"/>
</dbReference>
<evidence type="ECO:0000256" key="1">
    <source>
        <dbReference type="ARBA" id="ARBA00004571"/>
    </source>
</evidence>
<evidence type="ECO:0000259" key="9">
    <source>
        <dbReference type="Pfam" id="PF07715"/>
    </source>
</evidence>
<dbReference type="InterPro" id="IPR012910">
    <property type="entry name" value="Plug_dom"/>
</dbReference>
<evidence type="ECO:0000256" key="6">
    <source>
        <dbReference type="ARBA" id="ARBA00023237"/>
    </source>
</evidence>
<evidence type="ECO:0000256" key="7">
    <source>
        <dbReference type="PROSITE-ProRule" id="PRU01360"/>
    </source>
</evidence>
<gene>
    <name evidence="10" type="ORF">GCM10011511_54480</name>
</gene>
<dbReference type="InterPro" id="IPR023997">
    <property type="entry name" value="TonB-dep_OMP_SusC/RagA_CS"/>
</dbReference>
<dbReference type="Gene3D" id="2.40.170.20">
    <property type="entry name" value="TonB-dependent receptor, beta-barrel domain"/>
    <property type="match status" value="1"/>
</dbReference>
<dbReference type="Pfam" id="PF07715">
    <property type="entry name" value="Plug"/>
    <property type="match status" value="1"/>
</dbReference>
<dbReference type="InterPro" id="IPR011662">
    <property type="entry name" value="Secretin/TonB_short_N"/>
</dbReference>
<dbReference type="AlphaFoldDB" id="A0A8J2XWG9"/>
<dbReference type="InterPro" id="IPR037066">
    <property type="entry name" value="Plug_dom_sf"/>
</dbReference>
<reference evidence="10" key="1">
    <citation type="journal article" date="2014" name="Int. J. Syst. Evol. Microbiol.">
        <title>Complete genome sequence of Corynebacterium casei LMG S-19264T (=DSM 44701T), isolated from a smear-ripened cheese.</title>
        <authorList>
            <consortium name="US DOE Joint Genome Institute (JGI-PGF)"/>
            <person name="Walter F."/>
            <person name="Albersmeier A."/>
            <person name="Kalinowski J."/>
            <person name="Ruckert C."/>
        </authorList>
    </citation>
    <scope>NUCLEOTIDE SEQUENCE</scope>
    <source>
        <strain evidence="10">CGMCC 1.15448</strain>
    </source>
</reference>
<dbReference type="InterPro" id="IPR036942">
    <property type="entry name" value="Beta-barrel_TonB_sf"/>
</dbReference>
<dbReference type="Proteomes" id="UP000607559">
    <property type="component" value="Unassembled WGS sequence"/>
</dbReference>
<protein>
    <submittedName>
        <fullName evidence="10">SusC/RagA family TonB-linked outer membrane protein</fullName>
    </submittedName>
</protein>
<dbReference type="SUPFAM" id="SSF56935">
    <property type="entry name" value="Porins"/>
    <property type="match status" value="1"/>
</dbReference>
<evidence type="ECO:0000313" key="10">
    <source>
        <dbReference type="EMBL" id="GGB23720.1"/>
    </source>
</evidence>
<dbReference type="InterPro" id="IPR023996">
    <property type="entry name" value="TonB-dep_OMP_SusC/RagA"/>
</dbReference>
<keyword evidence="3 7" id="KW-1134">Transmembrane beta strand</keyword>
<keyword evidence="4 7" id="KW-0812">Transmembrane</keyword>
<comment type="caution">
    <text evidence="10">The sequence shown here is derived from an EMBL/GenBank/DDBJ whole genome shotgun (WGS) entry which is preliminary data.</text>
</comment>
<comment type="subcellular location">
    <subcellularLocation>
        <location evidence="1 7">Cell outer membrane</location>
        <topology evidence="1 7">Multi-pass membrane protein</topology>
    </subcellularLocation>
</comment>
<dbReference type="SUPFAM" id="SSF49464">
    <property type="entry name" value="Carboxypeptidase regulatory domain-like"/>
    <property type="match status" value="1"/>
</dbReference>
<dbReference type="Pfam" id="PF13715">
    <property type="entry name" value="CarbopepD_reg_2"/>
    <property type="match status" value="1"/>
</dbReference>
<evidence type="ECO:0000256" key="3">
    <source>
        <dbReference type="ARBA" id="ARBA00022452"/>
    </source>
</evidence>
<organism evidence="10 11">
    <name type="scientific">Puia dinghuensis</name>
    <dbReference type="NCBI Taxonomy" id="1792502"/>
    <lineage>
        <taxon>Bacteria</taxon>
        <taxon>Pseudomonadati</taxon>
        <taxon>Bacteroidota</taxon>
        <taxon>Chitinophagia</taxon>
        <taxon>Chitinophagales</taxon>
        <taxon>Chitinophagaceae</taxon>
        <taxon>Puia</taxon>
    </lineage>
</organism>
<accession>A0A8J2XWG9</accession>
<dbReference type="RefSeq" id="WP_188937775.1">
    <property type="nucleotide sequence ID" value="NZ_BMJC01000007.1"/>
</dbReference>
<dbReference type="NCBIfam" id="TIGR04056">
    <property type="entry name" value="OMP_RagA_SusC"/>
    <property type="match status" value="1"/>
</dbReference>
<feature type="domain" description="Secretin/TonB short N-terminal" evidence="8">
    <location>
        <begin position="88"/>
        <end position="138"/>
    </location>
</feature>
<dbReference type="InterPro" id="IPR008969">
    <property type="entry name" value="CarboxyPept-like_regulatory"/>
</dbReference>
<reference evidence="10" key="2">
    <citation type="submission" date="2020-09" db="EMBL/GenBank/DDBJ databases">
        <authorList>
            <person name="Sun Q."/>
            <person name="Zhou Y."/>
        </authorList>
    </citation>
    <scope>NUCLEOTIDE SEQUENCE</scope>
    <source>
        <strain evidence="10">CGMCC 1.15448</strain>
    </source>
</reference>
<feature type="domain" description="TonB-dependent receptor plug" evidence="9">
    <location>
        <begin position="254"/>
        <end position="392"/>
    </location>
</feature>
<keyword evidence="2 7" id="KW-0813">Transport</keyword>
<dbReference type="Gene3D" id="2.170.130.10">
    <property type="entry name" value="TonB-dependent receptor, plug domain"/>
    <property type="match status" value="1"/>
</dbReference>
<evidence type="ECO:0000259" key="8">
    <source>
        <dbReference type="Pfam" id="PF07660"/>
    </source>
</evidence>
<dbReference type="Pfam" id="PF07660">
    <property type="entry name" value="STN"/>
    <property type="match status" value="1"/>
</dbReference>